<proteinExistence type="predicted"/>
<protein>
    <recommendedName>
        <fullName evidence="3">EthD domain-containing protein</fullName>
    </recommendedName>
</protein>
<organism evidence="1 2">
    <name type="scientific">Hebeloma cylindrosporum</name>
    <dbReference type="NCBI Taxonomy" id="76867"/>
    <lineage>
        <taxon>Eukaryota</taxon>
        <taxon>Fungi</taxon>
        <taxon>Dikarya</taxon>
        <taxon>Basidiomycota</taxon>
        <taxon>Agaricomycotina</taxon>
        <taxon>Agaricomycetes</taxon>
        <taxon>Agaricomycetidae</taxon>
        <taxon>Agaricales</taxon>
        <taxon>Agaricineae</taxon>
        <taxon>Hymenogastraceae</taxon>
        <taxon>Hebeloma</taxon>
    </lineage>
</organism>
<reference evidence="1 2" key="1">
    <citation type="submission" date="2014-04" db="EMBL/GenBank/DDBJ databases">
        <authorList>
            <consortium name="DOE Joint Genome Institute"/>
            <person name="Kuo A."/>
            <person name="Gay G."/>
            <person name="Dore J."/>
            <person name="Kohler A."/>
            <person name="Nagy L.G."/>
            <person name="Floudas D."/>
            <person name="Copeland A."/>
            <person name="Barry K.W."/>
            <person name="Cichocki N."/>
            <person name="Veneault-Fourrey C."/>
            <person name="LaButti K."/>
            <person name="Lindquist E.A."/>
            <person name="Lipzen A."/>
            <person name="Lundell T."/>
            <person name="Morin E."/>
            <person name="Murat C."/>
            <person name="Sun H."/>
            <person name="Tunlid A."/>
            <person name="Henrissat B."/>
            <person name="Grigoriev I.V."/>
            <person name="Hibbett D.S."/>
            <person name="Martin F."/>
            <person name="Nordberg H.P."/>
            <person name="Cantor M.N."/>
            <person name="Hua S.X."/>
        </authorList>
    </citation>
    <scope>NUCLEOTIDE SEQUENCE [LARGE SCALE GENOMIC DNA]</scope>
    <source>
        <strain evidence="2">h7</strain>
    </source>
</reference>
<keyword evidence="2" id="KW-1185">Reference proteome</keyword>
<dbReference type="HOGENOM" id="CLU_073903_0_1_1"/>
<dbReference type="STRING" id="686832.A0A0C3CI71"/>
<evidence type="ECO:0000313" key="1">
    <source>
        <dbReference type="EMBL" id="KIM43844.1"/>
    </source>
</evidence>
<name>A0A0C3CI71_HEBCY</name>
<dbReference type="AlphaFoldDB" id="A0A0C3CI71"/>
<evidence type="ECO:0008006" key="3">
    <source>
        <dbReference type="Google" id="ProtNLM"/>
    </source>
</evidence>
<dbReference type="EMBL" id="KN831775">
    <property type="protein sequence ID" value="KIM43844.1"/>
    <property type="molecule type" value="Genomic_DNA"/>
</dbReference>
<dbReference type="OrthoDB" id="2851338at2759"/>
<reference evidence="2" key="2">
    <citation type="submission" date="2015-01" db="EMBL/GenBank/DDBJ databases">
        <title>Evolutionary Origins and Diversification of the Mycorrhizal Mutualists.</title>
        <authorList>
            <consortium name="DOE Joint Genome Institute"/>
            <consortium name="Mycorrhizal Genomics Consortium"/>
            <person name="Kohler A."/>
            <person name="Kuo A."/>
            <person name="Nagy L.G."/>
            <person name="Floudas D."/>
            <person name="Copeland A."/>
            <person name="Barry K.W."/>
            <person name="Cichocki N."/>
            <person name="Veneault-Fourrey C."/>
            <person name="LaButti K."/>
            <person name="Lindquist E.A."/>
            <person name="Lipzen A."/>
            <person name="Lundell T."/>
            <person name="Morin E."/>
            <person name="Murat C."/>
            <person name="Riley R."/>
            <person name="Ohm R."/>
            <person name="Sun H."/>
            <person name="Tunlid A."/>
            <person name="Henrissat B."/>
            <person name="Grigoriev I.V."/>
            <person name="Hibbett D.S."/>
            <person name="Martin F."/>
        </authorList>
    </citation>
    <scope>NUCLEOTIDE SEQUENCE [LARGE SCALE GENOMIC DNA]</scope>
    <source>
        <strain evidence="2">h7</strain>
    </source>
</reference>
<accession>A0A0C3CI71</accession>
<dbReference type="Proteomes" id="UP000053424">
    <property type="component" value="Unassembled WGS sequence"/>
</dbReference>
<gene>
    <name evidence="1" type="ORF">M413DRAFT_443724</name>
</gene>
<evidence type="ECO:0000313" key="2">
    <source>
        <dbReference type="Proteomes" id="UP000053424"/>
    </source>
</evidence>
<sequence length="240" mass="26918">MPLGFLAVSSQPSSQLPLEEFHAWYEEEHIPLRLNHLQSFLTGARYYAVDGKDNRPGWMAMYDIDDTRTFGDESYTGLRKDRSQREASVMGRLDVLIRITGEVVGVWGAEEGETGRSTTGLKLGKPSGCVVTHNLELHGNIVEEWAEETAKEAGKVEGWVRLRVVKVLESGKTKMGAAVKLDEGDVARYFVVHEFEDEDLKATKALREQLATFAKVQVGDWRIWKLYKAYPCIAQGNVIG</sequence>